<feature type="region of interest" description="Disordered" evidence="9">
    <location>
        <begin position="291"/>
        <end position="354"/>
    </location>
</feature>
<evidence type="ECO:0000256" key="7">
    <source>
        <dbReference type="PROSITE-ProRule" id="PRU00221"/>
    </source>
</evidence>
<evidence type="ECO:0000256" key="9">
    <source>
        <dbReference type="SAM" id="MobiDB-lite"/>
    </source>
</evidence>
<evidence type="ECO:0000256" key="8">
    <source>
        <dbReference type="PROSITE-ProRule" id="PRU10141"/>
    </source>
</evidence>
<evidence type="ECO:0000259" key="10">
    <source>
        <dbReference type="PROSITE" id="PS50011"/>
    </source>
</evidence>
<accession>A0ABX0ZTZ1</accession>
<dbReference type="InterPro" id="IPR015943">
    <property type="entry name" value="WD40/YVTN_repeat-like_dom_sf"/>
</dbReference>
<dbReference type="Proteomes" id="UP000734511">
    <property type="component" value="Unassembled WGS sequence"/>
</dbReference>
<comment type="caution">
    <text evidence="11">The sequence shown here is derived from an EMBL/GenBank/DDBJ whole genome shotgun (WGS) entry which is preliminary data.</text>
</comment>
<keyword evidence="6 8" id="KW-0067">ATP-binding</keyword>
<keyword evidence="4 8" id="KW-0547">Nucleotide-binding</keyword>
<evidence type="ECO:0000256" key="3">
    <source>
        <dbReference type="ARBA" id="ARBA00022679"/>
    </source>
</evidence>
<dbReference type="InterPro" id="IPR000719">
    <property type="entry name" value="Prot_kinase_dom"/>
</dbReference>
<dbReference type="PROSITE" id="PS00108">
    <property type="entry name" value="PROTEIN_KINASE_ST"/>
    <property type="match status" value="1"/>
</dbReference>
<keyword evidence="7" id="KW-0853">WD repeat</keyword>
<dbReference type="CDD" id="cd14014">
    <property type="entry name" value="STKc_PknB_like"/>
    <property type="match status" value="1"/>
</dbReference>
<dbReference type="InterPro" id="IPR036322">
    <property type="entry name" value="WD40_repeat_dom_sf"/>
</dbReference>
<dbReference type="PROSITE" id="PS50082">
    <property type="entry name" value="WD_REPEATS_2"/>
    <property type="match status" value="2"/>
</dbReference>
<dbReference type="Gene3D" id="3.30.200.20">
    <property type="entry name" value="Phosphorylase Kinase, domain 1"/>
    <property type="match status" value="1"/>
</dbReference>
<dbReference type="Pfam" id="PF00069">
    <property type="entry name" value="Pkinase"/>
    <property type="match status" value="1"/>
</dbReference>
<evidence type="ECO:0000256" key="4">
    <source>
        <dbReference type="ARBA" id="ARBA00022741"/>
    </source>
</evidence>
<dbReference type="EMBL" id="JAATEJ010000012">
    <property type="protein sequence ID" value="NJP44978.1"/>
    <property type="molecule type" value="Genomic_DNA"/>
</dbReference>
<feature type="binding site" evidence="8">
    <location>
        <position position="44"/>
    </location>
    <ligand>
        <name>ATP</name>
        <dbReference type="ChEBI" id="CHEBI:30616"/>
    </ligand>
</feature>
<dbReference type="PANTHER" id="PTHR43289:SF6">
    <property type="entry name" value="SERINE_THREONINE-PROTEIN KINASE NEKL-3"/>
    <property type="match status" value="1"/>
</dbReference>
<reference evidence="11 12" key="1">
    <citation type="submission" date="2020-03" db="EMBL/GenBank/DDBJ databases">
        <title>WGS of actinomycetes isolated from Thailand.</title>
        <authorList>
            <person name="Thawai C."/>
        </authorList>
    </citation>
    <scope>NUCLEOTIDE SEQUENCE [LARGE SCALE GENOMIC DNA]</scope>
    <source>
        <strain evidence="11 12">PRB2-1</strain>
    </source>
</reference>
<protein>
    <recommendedName>
        <fullName evidence="1">non-specific serine/threonine protein kinase</fullName>
        <ecNumber evidence="1">2.7.11.1</ecNumber>
    </recommendedName>
</protein>
<dbReference type="InterPro" id="IPR001680">
    <property type="entry name" value="WD40_rpt"/>
</dbReference>
<dbReference type="PROSITE" id="PS50011">
    <property type="entry name" value="PROTEIN_KINASE_DOM"/>
    <property type="match status" value="1"/>
</dbReference>
<evidence type="ECO:0000256" key="6">
    <source>
        <dbReference type="ARBA" id="ARBA00022840"/>
    </source>
</evidence>
<dbReference type="SMART" id="SM00220">
    <property type="entry name" value="S_TKc"/>
    <property type="match status" value="1"/>
</dbReference>
<keyword evidence="3" id="KW-0808">Transferase</keyword>
<feature type="compositionally biased region" description="Low complexity" evidence="9">
    <location>
        <begin position="326"/>
        <end position="354"/>
    </location>
</feature>
<keyword evidence="12" id="KW-1185">Reference proteome</keyword>
<dbReference type="Gene3D" id="2.130.10.10">
    <property type="entry name" value="YVTN repeat-like/Quinoprotein amine dehydrogenase"/>
    <property type="match status" value="2"/>
</dbReference>
<name>A0ABX0ZTZ1_9ACTN</name>
<dbReference type="GO" id="GO:0016301">
    <property type="term" value="F:kinase activity"/>
    <property type="evidence" value="ECO:0007669"/>
    <property type="project" value="UniProtKB-KW"/>
</dbReference>
<dbReference type="InterPro" id="IPR011009">
    <property type="entry name" value="Kinase-like_dom_sf"/>
</dbReference>
<evidence type="ECO:0000313" key="12">
    <source>
        <dbReference type="Proteomes" id="UP000734511"/>
    </source>
</evidence>
<keyword evidence="2" id="KW-0723">Serine/threonine-protein kinase</keyword>
<keyword evidence="5 11" id="KW-0418">Kinase</keyword>
<evidence type="ECO:0000256" key="1">
    <source>
        <dbReference type="ARBA" id="ARBA00012513"/>
    </source>
</evidence>
<evidence type="ECO:0000256" key="5">
    <source>
        <dbReference type="ARBA" id="ARBA00022777"/>
    </source>
</evidence>
<feature type="repeat" description="WD" evidence="7">
    <location>
        <begin position="662"/>
        <end position="696"/>
    </location>
</feature>
<gene>
    <name evidence="11" type="ORF">HCN08_16460</name>
</gene>
<dbReference type="InterPro" id="IPR008271">
    <property type="entry name" value="Ser/Thr_kinase_AS"/>
</dbReference>
<feature type="repeat" description="WD" evidence="7">
    <location>
        <begin position="403"/>
        <end position="437"/>
    </location>
</feature>
<dbReference type="PROSITE" id="PS50294">
    <property type="entry name" value="WD_REPEATS_REGION"/>
    <property type="match status" value="1"/>
</dbReference>
<dbReference type="EC" id="2.7.11.1" evidence="1"/>
<organism evidence="11 12">
    <name type="scientific">Actinacidiphila epipremni</name>
    <dbReference type="NCBI Taxonomy" id="2053013"/>
    <lineage>
        <taxon>Bacteria</taxon>
        <taxon>Bacillati</taxon>
        <taxon>Actinomycetota</taxon>
        <taxon>Actinomycetes</taxon>
        <taxon>Kitasatosporales</taxon>
        <taxon>Streptomycetaceae</taxon>
        <taxon>Actinacidiphila</taxon>
    </lineage>
</organism>
<proteinExistence type="predicted"/>
<feature type="domain" description="Protein kinase" evidence="10">
    <location>
        <begin position="15"/>
        <end position="282"/>
    </location>
</feature>
<evidence type="ECO:0000256" key="2">
    <source>
        <dbReference type="ARBA" id="ARBA00022527"/>
    </source>
</evidence>
<dbReference type="SMART" id="SM00320">
    <property type="entry name" value="WD40"/>
    <property type="match status" value="5"/>
</dbReference>
<sequence length="703" mass="73680">MGMGMGAERVVGGRYRLLETVGRGGMGRVWRGYDETLHREVALKEVLLPVELTGEERAAMVARALREARAAARLRHPGIVTVHDVVREAPDGTPDASAEPWIVMEYVPGESLARTVREPARRLPWPQVAALGAQIAAALAHAHAAGIVHRDLKPDNVLLADRGPVITDFGIARVLDATTRLTHTGTIVGTPQYMAPEQLEGRTVESAADLWALGATLYAAVEGRAPFDAPTLTALYVAILTQPPAPPEHAGPLAEVLTALLAKDAAERPSAEDVAARLRELAAQPAPLAQGAAAVAEASPVTPERQGPEPLTHPATVLDRTDRPAPTRTAPRPRGATEEGTPTPTPPVTTSRGPSRRTLLWAGAAVVAAAGGGTAAALALRDQGHGTSRELLSTLRGFDDTAVNSVAYSPDGTSLAVTSLDGSVSLYDTDPNRWRATLTSSETSGSPRTASFSPDGKRLAVAFMNTHAQDAGFVAIWDVATQALAVRLEGLSYAADPVTWTPDGKELLAGSGALSTLWWSTQPLSATSKANSLVLPSDSKATTRSVAARPRTTSEIAIGLDDGAIYLCNLQSNTPNTPYAQLTSDDPVTALAFSPDGRQLVSGGVGTRFWNPTAAARKPTEVMAQLSGTALAFSPDGTVLAIADAHDVHLLDAKTHSTRTVLRGHTDTVTTLAFSPTHPTLTTGATDATLRQWDVSALLTPTT</sequence>
<dbReference type="SUPFAM" id="SSF50978">
    <property type="entry name" value="WD40 repeat-like"/>
    <property type="match status" value="1"/>
</dbReference>
<evidence type="ECO:0000313" key="11">
    <source>
        <dbReference type="EMBL" id="NJP44978.1"/>
    </source>
</evidence>
<dbReference type="InterPro" id="IPR017441">
    <property type="entry name" value="Protein_kinase_ATP_BS"/>
</dbReference>
<dbReference type="PROSITE" id="PS00107">
    <property type="entry name" value="PROTEIN_KINASE_ATP"/>
    <property type="match status" value="1"/>
</dbReference>
<dbReference type="SUPFAM" id="SSF56112">
    <property type="entry name" value="Protein kinase-like (PK-like)"/>
    <property type="match status" value="1"/>
</dbReference>
<dbReference type="Pfam" id="PF00400">
    <property type="entry name" value="WD40"/>
    <property type="match status" value="3"/>
</dbReference>
<dbReference type="Gene3D" id="1.10.510.10">
    <property type="entry name" value="Transferase(Phosphotransferase) domain 1"/>
    <property type="match status" value="1"/>
</dbReference>
<dbReference type="PANTHER" id="PTHR43289">
    <property type="entry name" value="MITOGEN-ACTIVATED PROTEIN KINASE KINASE KINASE 20-RELATED"/>
    <property type="match status" value="1"/>
</dbReference>